<dbReference type="Proteomes" id="UP000179099">
    <property type="component" value="Unassembled WGS sequence"/>
</dbReference>
<dbReference type="EMBL" id="MHMW01000028">
    <property type="protein sequence ID" value="OGZ33550.1"/>
    <property type="molecule type" value="Genomic_DNA"/>
</dbReference>
<proteinExistence type="predicted"/>
<organism evidence="1 2">
    <name type="scientific">Candidatus Portnoybacteria bacterium RBG_19FT_COMBO_36_7</name>
    <dbReference type="NCBI Taxonomy" id="1801992"/>
    <lineage>
        <taxon>Bacteria</taxon>
        <taxon>Candidatus Portnoyibacteriota</taxon>
    </lineage>
</organism>
<sequence length="261" mass="30488">MKYFEIVKLKETPIICNIPHSSIEIPPEFKKDFSLSQRELKLEIKRLADLYIDSFFSNLLNDHGGIISKVSRIVVDTERFSDDEKEPMSKVGMGAIYIKNEAGETIREIDEARKQKLLTQIYQPYHQALTKLTNDCLLQFNKCLILDCHSFPSEPRSYESDRNKDRPDICLGTDEFHTSEELKNIFFENFKLADFSIKINSPFVETMVPEKFYQKNKNVSSIMIEINRKLYMDESTFTKNNVFDEVSDKICMIIKESVESF</sequence>
<name>A0A1G2F7E8_9BACT</name>
<dbReference type="Gene3D" id="3.40.630.40">
    <property type="entry name" value="Zn-dependent exopeptidases"/>
    <property type="match status" value="1"/>
</dbReference>
<dbReference type="AlphaFoldDB" id="A0A1G2F7E8"/>
<protein>
    <recommendedName>
        <fullName evidence="3">N-formylglutamate amidohydrolase</fullName>
    </recommendedName>
</protein>
<evidence type="ECO:0000313" key="1">
    <source>
        <dbReference type="EMBL" id="OGZ33550.1"/>
    </source>
</evidence>
<gene>
    <name evidence="1" type="ORF">A2Y98_01285</name>
</gene>
<dbReference type="Pfam" id="PF05013">
    <property type="entry name" value="FGase"/>
    <property type="match status" value="1"/>
</dbReference>
<reference evidence="1 2" key="1">
    <citation type="journal article" date="2016" name="Nat. Commun.">
        <title>Thousands of microbial genomes shed light on interconnected biogeochemical processes in an aquifer system.</title>
        <authorList>
            <person name="Anantharaman K."/>
            <person name="Brown C.T."/>
            <person name="Hug L.A."/>
            <person name="Sharon I."/>
            <person name="Castelle C.J."/>
            <person name="Probst A.J."/>
            <person name="Thomas B.C."/>
            <person name="Singh A."/>
            <person name="Wilkins M.J."/>
            <person name="Karaoz U."/>
            <person name="Brodie E.L."/>
            <person name="Williams K.H."/>
            <person name="Hubbard S.S."/>
            <person name="Banfield J.F."/>
        </authorList>
    </citation>
    <scope>NUCLEOTIDE SEQUENCE [LARGE SCALE GENOMIC DNA]</scope>
</reference>
<evidence type="ECO:0000313" key="2">
    <source>
        <dbReference type="Proteomes" id="UP000179099"/>
    </source>
</evidence>
<evidence type="ECO:0008006" key="3">
    <source>
        <dbReference type="Google" id="ProtNLM"/>
    </source>
</evidence>
<accession>A0A1G2F7E8</accession>
<dbReference type="InterPro" id="IPR007709">
    <property type="entry name" value="N-FG_amidohydro"/>
</dbReference>
<dbReference type="STRING" id="1801992.A2Y98_01285"/>
<comment type="caution">
    <text evidence="1">The sequence shown here is derived from an EMBL/GenBank/DDBJ whole genome shotgun (WGS) entry which is preliminary data.</text>
</comment>
<dbReference type="SUPFAM" id="SSF53187">
    <property type="entry name" value="Zn-dependent exopeptidases"/>
    <property type="match status" value="1"/>
</dbReference>